<proteinExistence type="predicted"/>
<keyword evidence="1" id="KW-0863">Zinc-finger</keyword>
<evidence type="ECO:0000256" key="1">
    <source>
        <dbReference type="PROSITE-ProRule" id="PRU00723"/>
    </source>
</evidence>
<accession>A0AAD9QYM6</accession>
<evidence type="ECO:0000256" key="2">
    <source>
        <dbReference type="SAM" id="MobiDB-lite"/>
    </source>
</evidence>
<dbReference type="Proteomes" id="UP001249851">
    <property type="component" value="Unassembled WGS sequence"/>
</dbReference>
<reference evidence="4" key="2">
    <citation type="journal article" date="2023" name="Science">
        <title>Genomic signatures of disease resistance in endangered staghorn corals.</title>
        <authorList>
            <person name="Vollmer S.V."/>
            <person name="Selwyn J.D."/>
            <person name="Despard B.A."/>
            <person name="Roesel C.L."/>
        </authorList>
    </citation>
    <scope>NUCLEOTIDE SEQUENCE</scope>
    <source>
        <strain evidence="4">K2</strain>
    </source>
</reference>
<gene>
    <name evidence="4" type="ORF">P5673_005714</name>
</gene>
<feature type="domain" description="C3H1-type" evidence="3">
    <location>
        <begin position="7"/>
        <end position="33"/>
    </location>
</feature>
<feature type="region of interest" description="Disordered" evidence="2">
    <location>
        <begin position="271"/>
        <end position="344"/>
    </location>
</feature>
<comment type="caution">
    <text evidence="4">The sequence shown here is derived from an EMBL/GenBank/DDBJ whole genome shotgun (WGS) entry which is preliminary data.</text>
</comment>
<feature type="compositionally biased region" description="Basic and acidic residues" evidence="2">
    <location>
        <begin position="404"/>
        <end position="425"/>
    </location>
</feature>
<feature type="compositionally biased region" description="Basic and acidic residues" evidence="2">
    <location>
        <begin position="51"/>
        <end position="65"/>
    </location>
</feature>
<keyword evidence="1" id="KW-0479">Metal-binding</keyword>
<dbReference type="PROSITE" id="PS50103">
    <property type="entry name" value="ZF_C3H1"/>
    <property type="match status" value="1"/>
</dbReference>
<dbReference type="AlphaFoldDB" id="A0AAD9QYM6"/>
<feature type="compositionally biased region" description="Basic and acidic residues" evidence="2">
    <location>
        <begin position="80"/>
        <end position="101"/>
    </location>
</feature>
<sequence>MFPTAGYFRSTNCPFFVHGLCHRPYCHFRHCKPGVKTSKSKPSPHKNKTAGHHDVSKRKEIKECSSEGPSESDNKLAVSEAKKVESHSSCDESKHETKTTEIKGILKRHTDKGKEESIPEDSANSLGTKSVENKSLVTNEKNTEEFESDDTDQPIASLTEEEKQIIGLFSHTACGSDGLCEDKSSDVRCTTSVEDACGDDSSVNRNATLIKDANVTSVNTSVSTNVTGIDDCDDVTSRDESEQDIKLEPVEVNCCASPDYNTIYSQAQGAMKEELKTTSGQGDMSQRNDELSNSEERDKLLFPKRRKSIQLKTPLIDSSAKKRKSQQLLCVSDPSSVNPGLKSEKESNKFDKILGNEDAVKCKSTLNQFLESKPKLWDKVKNMSTEEAGSVNEEGFFSSPPKKQKLDQSDDSPLKKKSPLKDLSAKKKPNLVEAEINFFDSPKKTSKGRKLEKSNNNKEKRLSVRTTKVINHESKGKDFKRKFAKGVTILVGDDSDTLSAANCQSSSEEESHLKRIWDDFEPKIDIPEFEPEPLPIRKTQAVDSTEKKVSQTTGPGAQPVNVKKQSSVVNTLGLGKKQRVAHTANHLGDIQRHLQQQSRKMCQQLLHQLWNQQSIVHLALSLLNRELLIWQRRVLRQGLCQDPGYLLSMGPKCRKINDKDIWTGS</sequence>
<feature type="region of interest" description="Disordered" evidence="2">
    <location>
        <begin position="388"/>
        <end position="461"/>
    </location>
</feature>
<feature type="zinc finger region" description="C3H1-type" evidence="1">
    <location>
        <begin position="7"/>
        <end position="33"/>
    </location>
</feature>
<evidence type="ECO:0000313" key="4">
    <source>
        <dbReference type="EMBL" id="KAK2569861.1"/>
    </source>
</evidence>
<feature type="compositionally biased region" description="Basic residues" evidence="2">
    <location>
        <begin position="35"/>
        <end position="50"/>
    </location>
</feature>
<name>A0AAD9QYM6_ACRCE</name>
<dbReference type="GO" id="GO:0008270">
    <property type="term" value="F:zinc ion binding"/>
    <property type="evidence" value="ECO:0007669"/>
    <property type="project" value="UniProtKB-KW"/>
</dbReference>
<feature type="compositionally biased region" description="Basic and acidic residues" evidence="2">
    <location>
        <begin position="286"/>
        <end position="301"/>
    </location>
</feature>
<keyword evidence="5" id="KW-1185">Reference proteome</keyword>
<reference evidence="4" key="1">
    <citation type="journal article" date="2023" name="G3 (Bethesda)">
        <title>Whole genome assembly and annotation of the endangered Caribbean coral Acropora cervicornis.</title>
        <authorList>
            <person name="Selwyn J.D."/>
            <person name="Vollmer S.V."/>
        </authorList>
    </citation>
    <scope>NUCLEOTIDE SEQUENCE</scope>
    <source>
        <strain evidence="4">K2</strain>
    </source>
</reference>
<evidence type="ECO:0000313" key="5">
    <source>
        <dbReference type="Proteomes" id="UP001249851"/>
    </source>
</evidence>
<evidence type="ECO:0000259" key="3">
    <source>
        <dbReference type="PROSITE" id="PS50103"/>
    </source>
</evidence>
<feature type="region of interest" description="Disordered" evidence="2">
    <location>
        <begin position="35"/>
        <end position="155"/>
    </location>
</feature>
<feature type="compositionally biased region" description="Polar residues" evidence="2">
    <location>
        <begin position="326"/>
        <end position="338"/>
    </location>
</feature>
<protein>
    <recommendedName>
        <fullName evidence="3">C3H1-type domain-containing protein</fullName>
    </recommendedName>
</protein>
<dbReference type="EMBL" id="JARQWQ010000009">
    <property type="protein sequence ID" value="KAK2569861.1"/>
    <property type="molecule type" value="Genomic_DNA"/>
</dbReference>
<organism evidence="4 5">
    <name type="scientific">Acropora cervicornis</name>
    <name type="common">Staghorn coral</name>
    <dbReference type="NCBI Taxonomy" id="6130"/>
    <lineage>
        <taxon>Eukaryota</taxon>
        <taxon>Metazoa</taxon>
        <taxon>Cnidaria</taxon>
        <taxon>Anthozoa</taxon>
        <taxon>Hexacorallia</taxon>
        <taxon>Scleractinia</taxon>
        <taxon>Astrocoeniina</taxon>
        <taxon>Acroporidae</taxon>
        <taxon>Acropora</taxon>
    </lineage>
</organism>
<feature type="compositionally biased region" description="Basic and acidic residues" evidence="2">
    <location>
        <begin position="449"/>
        <end position="461"/>
    </location>
</feature>
<keyword evidence="1" id="KW-0862">Zinc</keyword>
<feature type="compositionally biased region" description="Polar residues" evidence="2">
    <location>
        <begin position="122"/>
        <end position="140"/>
    </location>
</feature>
<dbReference type="InterPro" id="IPR000571">
    <property type="entry name" value="Znf_CCCH"/>
</dbReference>